<dbReference type="GO" id="GO:0007155">
    <property type="term" value="P:cell adhesion"/>
    <property type="evidence" value="ECO:0007669"/>
    <property type="project" value="InterPro"/>
</dbReference>
<dbReference type="Gene3D" id="2.60.40.1090">
    <property type="entry name" value="Fimbrial-type adhesion domain"/>
    <property type="match status" value="1"/>
</dbReference>
<dbReference type="SUPFAM" id="SSF49401">
    <property type="entry name" value="Bacterial adhesins"/>
    <property type="match status" value="1"/>
</dbReference>
<feature type="signal peptide" evidence="1">
    <location>
        <begin position="1"/>
        <end position="19"/>
    </location>
</feature>
<dbReference type="EMBL" id="WTQQ01000682">
    <property type="protein sequence ID" value="MWR91049.1"/>
    <property type="molecule type" value="Genomic_DNA"/>
</dbReference>
<dbReference type="AlphaFoldDB" id="A0A6N8NPH5"/>
<feature type="domain" description="Fimbrial-type adhesion" evidence="2">
    <location>
        <begin position="32"/>
        <end position="67"/>
    </location>
</feature>
<evidence type="ECO:0000313" key="4">
    <source>
        <dbReference type="EMBL" id="MWR91049.1"/>
    </source>
</evidence>
<reference evidence="3 5" key="1">
    <citation type="submission" date="2019-12" db="EMBL/GenBank/DDBJ databases">
        <title>Enteriobacteria Tanzani isolates_8377-8380.</title>
        <authorList>
            <person name="Subbiah M."/>
            <person name="Call D."/>
        </authorList>
    </citation>
    <scope>NUCLEOTIDE SEQUENCE [LARGE SCALE GENOMIC DNA]</scope>
    <source>
        <strain evidence="3 5">8379wE6</strain>
    </source>
</reference>
<feature type="chain" id="PRO_5036185196" evidence="1">
    <location>
        <begin position="20"/>
        <end position="68"/>
    </location>
</feature>
<evidence type="ECO:0000313" key="3">
    <source>
        <dbReference type="EMBL" id="MWR91031.1"/>
    </source>
</evidence>
<comment type="caution">
    <text evidence="3">The sequence shown here is derived from an EMBL/GenBank/DDBJ whole genome shotgun (WGS) entry which is preliminary data.</text>
</comment>
<evidence type="ECO:0000256" key="1">
    <source>
        <dbReference type="SAM" id="SignalP"/>
    </source>
</evidence>
<dbReference type="Pfam" id="PF00419">
    <property type="entry name" value="Fimbrial"/>
    <property type="match status" value="1"/>
</dbReference>
<protein>
    <submittedName>
        <fullName evidence="3">Fimbrial protein</fullName>
    </submittedName>
</protein>
<dbReference type="InterPro" id="IPR000259">
    <property type="entry name" value="Adhesion_dom_fimbrial"/>
</dbReference>
<name>A0A6N8NPH5_ECOLX</name>
<dbReference type="InterPro" id="IPR036937">
    <property type="entry name" value="Adhesion_dom_fimbrial_sf"/>
</dbReference>
<proteinExistence type="predicted"/>
<dbReference type="RefSeq" id="WP_160512465.1">
    <property type="nucleotide sequence ID" value="NZ_JAACZI010000183.1"/>
</dbReference>
<dbReference type="InterPro" id="IPR008966">
    <property type="entry name" value="Adhesion_dom_sf"/>
</dbReference>
<dbReference type="Proteomes" id="UP000436482">
    <property type="component" value="Unassembled WGS sequence"/>
</dbReference>
<organism evidence="3 5">
    <name type="scientific">Escherichia coli</name>
    <dbReference type="NCBI Taxonomy" id="562"/>
    <lineage>
        <taxon>Bacteria</taxon>
        <taxon>Pseudomonadati</taxon>
        <taxon>Pseudomonadota</taxon>
        <taxon>Gammaproteobacteria</taxon>
        <taxon>Enterobacterales</taxon>
        <taxon>Enterobacteriaceae</taxon>
        <taxon>Escherichia</taxon>
    </lineage>
</organism>
<evidence type="ECO:0000259" key="2">
    <source>
        <dbReference type="Pfam" id="PF00419"/>
    </source>
</evidence>
<accession>A0A6N8NPH5</accession>
<sequence>MKRKRLFLLASLLPMFALAGNKWNTTLPGGNMQFQGVIIAETCRIEAGDKQMTVNMGQISSNRFHAVG</sequence>
<keyword evidence="1" id="KW-0732">Signal</keyword>
<dbReference type="GO" id="GO:0009289">
    <property type="term" value="C:pilus"/>
    <property type="evidence" value="ECO:0007669"/>
    <property type="project" value="InterPro"/>
</dbReference>
<gene>
    <name evidence="3" type="ORF">GP979_22485</name>
    <name evidence="4" type="ORF">GP979_22580</name>
</gene>
<dbReference type="EMBL" id="WTQQ01000675">
    <property type="protein sequence ID" value="MWR91031.1"/>
    <property type="molecule type" value="Genomic_DNA"/>
</dbReference>
<evidence type="ECO:0000313" key="5">
    <source>
        <dbReference type="Proteomes" id="UP000436482"/>
    </source>
</evidence>
<feature type="non-terminal residue" evidence="3">
    <location>
        <position position="68"/>
    </location>
</feature>